<keyword evidence="8" id="KW-0175">Coiled coil</keyword>
<keyword evidence="11" id="KW-1185">Reference proteome</keyword>
<dbReference type="Gene3D" id="1.20.1600.10">
    <property type="entry name" value="Outer membrane efflux proteins (OEP)"/>
    <property type="match status" value="1"/>
</dbReference>
<evidence type="ECO:0000256" key="1">
    <source>
        <dbReference type="ARBA" id="ARBA00004442"/>
    </source>
</evidence>
<comment type="similarity">
    <text evidence="2">Belongs to the outer membrane factor (OMF) (TC 1.B.17) family.</text>
</comment>
<dbReference type="SUPFAM" id="SSF56954">
    <property type="entry name" value="Outer membrane efflux proteins (OEP)"/>
    <property type="match status" value="1"/>
</dbReference>
<dbReference type="InterPro" id="IPR003423">
    <property type="entry name" value="OMP_efflux"/>
</dbReference>
<evidence type="ECO:0000256" key="9">
    <source>
        <dbReference type="SAM" id="SignalP"/>
    </source>
</evidence>
<sequence length="424" mass="47621">MRKLCHWLFCACLLVQAAGGQAQEDLLAPHRDELRYDPELTLAQVVETALANFPRSRLAAAFREDARAWERRSGGILAGPVMFGTTYSGDQVGDDTGAWEIDNDLTFMLWKWGQRSAAREVADHAAKHAASYRRALALQVAGLVREALWDLRLKRSAYETARQLLAVDEKLADAVRKRVEAGDLARTDLLLAQTEVLNRRTEATTLEAEWMHARRRYLNLVRLERAPQNFRETRAPVAAIPSDHPLLAAASARIDQLKAKVRWTRFESDTGNQQVYLTVGGTHAKAARGGPTTHGLMANLTIPFGGGRYQAPNVAAEAVALAEAESQRGELQRRLERDLHEAEHALLVDRLQLEAAESRHRLARENLKLARQAFAAGEMDLIDLLRIQKLDREALRDARQWRLRRDRDIARYNQVVGVLPCDAC</sequence>
<evidence type="ECO:0000313" key="10">
    <source>
        <dbReference type="EMBL" id="BCX88287.1"/>
    </source>
</evidence>
<keyword evidence="4" id="KW-1134">Transmembrane beta strand</keyword>
<dbReference type="Pfam" id="PF02321">
    <property type="entry name" value="OEP"/>
    <property type="match status" value="1"/>
</dbReference>
<dbReference type="KEGG" id="meiy:MIN45_P0656"/>
<dbReference type="RefSeq" id="WP_286293391.1">
    <property type="nucleotide sequence ID" value="NZ_AP024718.1"/>
</dbReference>
<evidence type="ECO:0000256" key="4">
    <source>
        <dbReference type="ARBA" id="ARBA00022452"/>
    </source>
</evidence>
<comment type="subcellular location">
    <subcellularLocation>
        <location evidence="1">Cell outer membrane</location>
    </subcellularLocation>
</comment>
<dbReference type="GO" id="GO:0015288">
    <property type="term" value="F:porin activity"/>
    <property type="evidence" value="ECO:0007669"/>
    <property type="project" value="TreeGrafter"/>
</dbReference>
<dbReference type="EMBL" id="AP024718">
    <property type="protein sequence ID" value="BCX88287.1"/>
    <property type="molecule type" value="Genomic_DNA"/>
</dbReference>
<feature type="coiled-coil region" evidence="8">
    <location>
        <begin position="321"/>
        <end position="373"/>
    </location>
</feature>
<reference evidence="11" key="1">
    <citation type="journal article" date="2024" name="Int. J. Syst. Evol. Microbiol.">
        <title>Methylomarinovum tepidoasis sp. nov., a moderately thermophilic methanotroph of the family Methylothermaceae isolated from a deep-sea hydrothermal field.</title>
        <authorList>
            <person name="Hirayama H."/>
            <person name="Takaki Y."/>
            <person name="Abe M."/>
            <person name="Miyazaki M."/>
            <person name="Uematsu K."/>
            <person name="Matsui Y."/>
            <person name="Takai K."/>
        </authorList>
    </citation>
    <scope>NUCLEOTIDE SEQUENCE [LARGE SCALE GENOMIC DNA]</scope>
    <source>
        <strain evidence="11">IN45</strain>
    </source>
</reference>
<evidence type="ECO:0000256" key="6">
    <source>
        <dbReference type="ARBA" id="ARBA00023136"/>
    </source>
</evidence>
<keyword evidence="9" id="KW-0732">Signal</keyword>
<keyword evidence="7" id="KW-0998">Cell outer membrane</keyword>
<dbReference type="GO" id="GO:0009279">
    <property type="term" value="C:cell outer membrane"/>
    <property type="evidence" value="ECO:0007669"/>
    <property type="project" value="UniProtKB-SubCell"/>
</dbReference>
<evidence type="ECO:0000256" key="7">
    <source>
        <dbReference type="ARBA" id="ARBA00023237"/>
    </source>
</evidence>
<dbReference type="PANTHER" id="PTHR30026:SF21">
    <property type="entry name" value="SLR1270 PROTEIN"/>
    <property type="match status" value="1"/>
</dbReference>
<dbReference type="InterPro" id="IPR051906">
    <property type="entry name" value="TolC-like"/>
</dbReference>
<accession>A0AAU9C492</accession>
<dbReference type="PANTHER" id="PTHR30026">
    <property type="entry name" value="OUTER MEMBRANE PROTEIN TOLC"/>
    <property type="match status" value="1"/>
</dbReference>
<evidence type="ECO:0000256" key="5">
    <source>
        <dbReference type="ARBA" id="ARBA00022692"/>
    </source>
</evidence>
<keyword evidence="5" id="KW-0812">Transmembrane</keyword>
<dbReference type="Proteomes" id="UP001321450">
    <property type="component" value="Chromosome"/>
</dbReference>
<name>A0AAU9C492_9GAMM</name>
<dbReference type="AlphaFoldDB" id="A0AAU9C492"/>
<keyword evidence="3" id="KW-0813">Transport</keyword>
<protein>
    <submittedName>
        <fullName evidence="10">Outer membrane protein, heavy metal efflux system</fullName>
    </submittedName>
</protein>
<organism evidence="10 11">
    <name type="scientific">Methylomarinovum tepidoasis</name>
    <dbReference type="NCBI Taxonomy" id="2840183"/>
    <lineage>
        <taxon>Bacteria</taxon>
        <taxon>Pseudomonadati</taxon>
        <taxon>Pseudomonadota</taxon>
        <taxon>Gammaproteobacteria</taxon>
        <taxon>Methylococcales</taxon>
        <taxon>Methylothermaceae</taxon>
        <taxon>Methylomarinovum</taxon>
    </lineage>
</organism>
<dbReference type="GO" id="GO:0015562">
    <property type="term" value="F:efflux transmembrane transporter activity"/>
    <property type="evidence" value="ECO:0007669"/>
    <property type="project" value="InterPro"/>
</dbReference>
<dbReference type="GO" id="GO:1990281">
    <property type="term" value="C:efflux pump complex"/>
    <property type="evidence" value="ECO:0007669"/>
    <property type="project" value="TreeGrafter"/>
</dbReference>
<evidence type="ECO:0000256" key="2">
    <source>
        <dbReference type="ARBA" id="ARBA00007613"/>
    </source>
</evidence>
<feature type="signal peptide" evidence="9">
    <location>
        <begin position="1"/>
        <end position="22"/>
    </location>
</feature>
<feature type="chain" id="PRO_5043953120" evidence="9">
    <location>
        <begin position="23"/>
        <end position="424"/>
    </location>
</feature>
<evidence type="ECO:0000313" key="11">
    <source>
        <dbReference type="Proteomes" id="UP001321450"/>
    </source>
</evidence>
<proteinExistence type="inferred from homology"/>
<keyword evidence="6" id="KW-0472">Membrane</keyword>
<evidence type="ECO:0000256" key="3">
    <source>
        <dbReference type="ARBA" id="ARBA00022448"/>
    </source>
</evidence>
<gene>
    <name evidence="10" type="ORF">MIN45_P0656</name>
</gene>
<evidence type="ECO:0000256" key="8">
    <source>
        <dbReference type="SAM" id="Coils"/>
    </source>
</evidence>